<dbReference type="STRING" id="767452.AVL62_11515"/>
<dbReference type="EMBL" id="LQBL01000011">
    <property type="protein sequence ID" value="KUG56766.1"/>
    <property type="molecule type" value="Genomic_DNA"/>
</dbReference>
<dbReference type="CDD" id="cd00293">
    <property type="entry name" value="USP-like"/>
    <property type="match status" value="1"/>
</dbReference>
<dbReference type="PANTHER" id="PTHR46268:SF6">
    <property type="entry name" value="UNIVERSAL STRESS PROTEIN UP12"/>
    <property type="match status" value="1"/>
</dbReference>
<dbReference type="SUPFAM" id="SSF52402">
    <property type="entry name" value="Adenine nucleotide alpha hydrolases-like"/>
    <property type="match status" value="1"/>
</dbReference>
<dbReference type="InterPro" id="IPR006015">
    <property type="entry name" value="Universal_stress_UspA"/>
</dbReference>
<accession>A0A0W8IA33</accession>
<dbReference type="OrthoDB" id="6174426at2"/>
<dbReference type="InterPro" id="IPR006016">
    <property type="entry name" value="UspA"/>
</dbReference>
<dbReference type="Pfam" id="PF00582">
    <property type="entry name" value="Usp"/>
    <property type="match status" value="1"/>
</dbReference>
<reference evidence="3 4" key="1">
    <citation type="submission" date="2015-12" db="EMBL/GenBank/DDBJ databases">
        <title>Serinicoccus chungangenesis strain CD08_5 genome sequencing and assembly.</title>
        <authorList>
            <person name="Chander A.M."/>
            <person name="Kaur G."/>
            <person name="Nair G.R."/>
            <person name="Dhawan D.K."/>
            <person name="Kochhar R.K."/>
            <person name="Mayilraj S."/>
            <person name="Bhadada S.K."/>
        </authorList>
    </citation>
    <scope>NUCLEOTIDE SEQUENCE [LARGE SCALE GENOMIC DNA]</scope>
    <source>
        <strain evidence="3 4">CD08_5</strain>
    </source>
</reference>
<comment type="similarity">
    <text evidence="1">Belongs to the universal stress protein A family.</text>
</comment>
<dbReference type="InterPro" id="IPR014729">
    <property type="entry name" value="Rossmann-like_a/b/a_fold"/>
</dbReference>
<comment type="caution">
    <text evidence="3">The sequence shown here is derived from an EMBL/GenBank/DDBJ whole genome shotgun (WGS) entry which is preliminary data.</text>
</comment>
<name>A0A0W8IA33_9MICO</name>
<proteinExistence type="inferred from homology"/>
<dbReference type="PANTHER" id="PTHR46268">
    <property type="entry name" value="STRESS RESPONSE PROTEIN NHAX"/>
    <property type="match status" value="1"/>
</dbReference>
<dbReference type="RefSeq" id="WP_058890514.1">
    <property type="nucleotide sequence ID" value="NZ_LQBL01000011.1"/>
</dbReference>
<evidence type="ECO:0000313" key="3">
    <source>
        <dbReference type="EMBL" id="KUG56766.1"/>
    </source>
</evidence>
<organism evidence="3 4">
    <name type="scientific">Serinicoccus chungangensis</name>
    <dbReference type="NCBI Taxonomy" id="767452"/>
    <lineage>
        <taxon>Bacteria</taxon>
        <taxon>Bacillati</taxon>
        <taxon>Actinomycetota</taxon>
        <taxon>Actinomycetes</taxon>
        <taxon>Micrococcales</taxon>
        <taxon>Ornithinimicrobiaceae</taxon>
        <taxon>Serinicoccus</taxon>
    </lineage>
</organism>
<dbReference type="Gene3D" id="3.40.50.620">
    <property type="entry name" value="HUPs"/>
    <property type="match status" value="1"/>
</dbReference>
<sequence>MTFPTRILYATDGSPSAALARARTVDLVRHTDAEVHVVHVALVSPWTNPTPLSPGQRERLQLEARPVLDAGAGALEAEGVTVTGTYLRTGRATDEILRLRDEIDADLIVIGSRGQNAFVRVLLGNDAEGVVRHAPCAVLVVRNEGETR</sequence>
<dbReference type="PRINTS" id="PR01438">
    <property type="entry name" value="UNVRSLSTRESS"/>
</dbReference>
<dbReference type="AlphaFoldDB" id="A0A0W8IA33"/>
<evidence type="ECO:0000313" key="4">
    <source>
        <dbReference type="Proteomes" id="UP000054837"/>
    </source>
</evidence>
<gene>
    <name evidence="3" type="ORF">AVL62_11515</name>
</gene>
<evidence type="ECO:0000256" key="1">
    <source>
        <dbReference type="ARBA" id="ARBA00008791"/>
    </source>
</evidence>
<protein>
    <recommendedName>
        <fullName evidence="2">UspA domain-containing protein</fullName>
    </recommendedName>
</protein>
<feature type="domain" description="UspA" evidence="2">
    <location>
        <begin position="6"/>
        <end position="142"/>
    </location>
</feature>
<keyword evidence="4" id="KW-1185">Reference proteome</keyword>
<evidence type="ECO:0000259" key="2">
    <source>
        <dbReference type="Pfam" id="PF00582"/>
    </source>
</evidence>
<dbReference type="Proteomes" id="UP000054837">
    <property type="component" value="Unassembled WGS sequence"/>
</dbReference>